<reference evidence="1 2" key="1">
    <citation type="journal article" date="2014" name="Int. J. Syst. Evol. Microbiol.">
        <title>Carboxylicivirga gen. nov. in the family Marinilabiliaceae with two novel species, Carboxylicivirga mesophila sp. nov. and Carboxylicivirga taeanensis sp. nov., and reclassification of Cytophaga fermentans as Saccharicrinis fermentans gen. nov., comb. nov.</title>
        <authorList>
            <person name="Yang S.H."/>
            <person name="Seo H.S."/>
            <person name="Woo J.H."/>
            <person name="Oh H.M."/>
            <person name="Jang H."/>
            <person name="Lee J.H."/>
            <person name="Kim S.J."/>
            <person name="Kwon K.K."/>
        </authorList>
    </citation>
    <scope>NUCLEOTIDE SEQUENCE [LARGE SCALE GENOMIC DNA]</scope>
    <source>
        <strain evidence="1 2">JCM 18290</strain>
    </source>
</reference>
<accession>A0ABS5K8F2</accession>
<dbReference type="InterPro" id="IPR041881">
    <property type="entry name" value="PqqD_sf"/>
</dbReference>
<dbReference type="Pfam" id="PF05402">
    <property type="entry name" value="PqqD"/>
    <property type="match status" value="1"/>
</dbReference>
<evidence type="ECO:0000313" key="1">
    <source>
        <dbReference type="EMBL" id="MBS2211147.1"/>
    </source>
</evidence>
<keyword evidence="2" id="KW-1185">Reference proteome</keyword>
<organism evidence="1 2">
    <name type="scientific">Carboxylicivirga mesophila</name>
    <dbReference type="NCBI Taxonomy" id="1166478"/>
    <lineage>
        <taxon>Bacteria</taxon>
        <taxon>Pseudomonadati</taxon>
        <taxon>Bacteroidota</taxon>
        <taxon>Bacteroidia</taxon>
        <taxon>Marinilabiliales</taxon>
        <taxon>Marinilabiliaceae</taxon>
        <taxon>Carboxylicivirga</taxon>
    </lineage>
</organism>
<comment type="caution">
    <text evidence="1">The sequence shown here is derived from an EMBL/GenBank/DDBJ whole genome shotgun (WGS) entry which is preliminary data.</text>
</comment>
<dbReference type="InterPro" id="IPR008792">
    <property type="entry name" value="PQQD"/>
</dbReference>
<dbReference type="Gene3D" id="1.10.10.1150">
    <property type="entry name" value="Coenzyme PQQ synthesis protein D (PqqD)"/>
    <property type="match status" value="1"/>
</dbReference>
<gene>
    <name evidence="1" type="ORF">KEM09_07030</name>
</gene>
<dbReference type="RefSeq" id="WP_212227131.1">
    <property type="nucleotide sequence ID" value="NZ_JAGUCN010000006.1"/>
</dbReference>
<dbReference type="EMBL" id="JAGUCN010000006">
    <property type="protein sequence ID" value="MBS2211147.1"/>
    <property type="molecule type" value="Genomic_DNA"/>
</dbReference>
<name>A0ABS5K8F2_9BACT</name>
<sequence>MGKLYRKKNGFVEKTVGEEMVIVPLVDQVALMEKVFSLNEIGSIVYNALSQPKSLDQLLELILCEFEIDRETAHSDLEQFLNKAVDKGIIQEL</sequence>
<protein>
    <submittedName>
        <fullName evidence="1">PqqD family protein</fullName>
    </submittedName>
</protein>
<evidence type="ECO:0000313" key="2">
    <source>
        <dbReference type="Proteomes" id="UP000721861"/>
    </source>
</evidence>
<dbReference type="Proteomes" id="UP000721861">
    <property type="component" value="Unassembled WGS sequence"/>
</dbReference>
<proteinExistence type="predicted"/>